<comment type="caution">
    <text evidence="2">The sequence shown here is derived from an EMBL/GenBank/DDBJ whole genome shotgun (WGS) entry which is preliminary data.</text>
</comment>
<evidence type="ECO:0000313" key="2">
    <source>
        <dbReference type="EMBL" id="KAH3887913.1"/>
    </source>
</evidence>
<proteinExistence type="predicted"/>
<feature type="compositionally biased region" description="Basic residues" evidence="1">
    <location>
        <begin position="1"/>
        <end position="12"/>
    </location>
</feature>
<reference evidence="2" key="2">
    <citation type="submission" date="2020-11" db="EMBL/GenBank/DDBJ databases">
        <authorList>
            <person name="McCartney M.A."/>
            <person name="Auch B."/>
            <person name="Kono T."/>
            <person name="Mallez S."/>
            <person name="Becker A."/>
            <person name="Gohl D.M."/>
            <person name="Silverstein K.A.T."/>
            <person name="Koren S."/>
            <person name="Bechman K.B."/>
            <person name="Herman A."/>
            <person name="Abrahante J.E."/>
            <person name="Garbe J."/>
        </authorList>
    </citation>
    <scope>NUCLEOTIDE SEQUENCE</scope>
    <source>
        <strain evidence="2">Duluth1</strain>
        <tissue evidence="2">Whole animal</tissue>
    </source>
</reference>
<dbReference type="EMBL" id="JAIWYP010000001">
    <property type="protein sequence ID" value="KAH3887913.1"/>
    <property type="molecule type" value="Genomic_DNA"/>
</dbReference>
<feature type="region of interest" description="Disordered" evidence="1">
    <location>
        <begin position="1"/>
        <end position="27"/>
    </location>
</feature>
<protein>
    <submittedName>
        <fullName evidence="2">Uncharacterized protein</fullName>
    </submittedName>
</protein>
<accession>A0A9D4N1G7</accession>
<evidence type="ECO:0000256" key="1">
    <source>
        <dbReference type="SAM" id="MobiDB-lite"/>
    </source>
</evidence>
<dbReference type="AlphaFoldDB" id="A0A9D4N1G7"/>
<name>A0A9D4N1G7_DREPO</name>
<keyword evidence="3" id="KW-1185">Reference proteome</keyword>
<dbReference type="Proteomes" id="UP000828390">
    <property type="component" value="Unassembled WGS sequence"/>
</dbReference>
<gene>
    <name evidence="2" type="ORF">DPMN_011935</name>
</gene>
<evidence type="ECO:0000313" key="3">
    <source>
        <dbReference type="Proteomes" id="UP000828390"/>
    </source>
</evidence>
<organism evidence="2 3">
    <name type="scientific">Dreissena polymorpha</name>
    <name type="common">Zebra mussel</name>
    <name type="synonym">Mytilus polymorpha</name>
    <dbReference type="NCBI Taxonomy" id="45954"/>
    <lineage>
        <taxon>Eukaryota</taxon>
        <taxon>Metazoa</taxon>
        <taxon>Spiralia</taxon>
        <taxon>Lophotrochozoa</taxon>
        <taxon>Mollusca</taxon>
        <taxon>Bivalvia</taxon>
        <taxon>Autobranchia</taxon>
        <taxon>Heteroconchia</taxon>
        <taxon>Euheterodonta</taxon>
        <taxon>Imparidentia</taxon>
        <taxon>Neoheterodontei</taxon>
        <taxon>Myida</taxon>
        <taxon>Dreissenoidea</taxon>
        <taxon>Dreissenidae</taxon>
        <taxon>Dreissena</taxon>
    </lineage>
</organism>
<sequence length="75" mass="8714">MRSKQKQAKSRKICGGPSEPIKQREEETTDATTTTCLEIWKENKWSKTWIQFLVISKPKTANLKLCKNYSNINLI</sequence>
<reference evidence="2" key="1">
    <citation type="journal article" date="2019" name="bioRxiv">
        <title>The Genome of the Zebra Mussel, Dreissena polymorpha: A Resource for Invasive Species Research.</title>
        <authorList>
            <person name="McCartney M.A."/>
            <person name="Auch B."/>
            <person name="Kono T."/>
            <person name="Mallez S."/>
            <person name="Zhang Y."/>
            <person name="Obille A."/>
            <person name="Becker A."/>
            <person name="Abrahante J.E."/>
            <person name="Garbe J."/>
            <person name="Badalamenti J.P."/>
            <person name="Herman A."/>
            <person name="Mangelson H."/>
            <person name="Liachko I."/>
            <person name="Sullivan S."/>
            <person name="Sone E.D."/>
            <person name="Koren S."/>
            <person name="Silverstein K.A.T."/>
            <person name="Beckman K.B."/>
            <person name="Gohl D.M."/>
        </authorList>
    </citation>
    <scope>NUCLEOTIDE SEQUENCE</scope>
    <source>
        <strain evidence="2">Duluth1</strain>
        <tissue evidence="2">Whole animal</tissue>
    </source>
</reference>